<gene>
    <name evidence="1" type="ORF">TrLO_g5468</name>
</gene>
<name>A0A9W6Z8Q5_9STRA</name>
<protein>
    <submittedName>
        <fullName evidence="1">Uncharacterized protein</fullName>
    </submittedName>
</protein>
<organism evidence="1 2">
    <name type="scientific">Triparma laevis f. longispina</name>
    <dbReference type="NCBI Taxonomy" id="1714387"/>
    <lineage>
        <taxon>Eukaryota</taxon>
        <taxon>Sar</taxon>
        <taxon>Stramenopiles</taxon>
        <taxon>Ochrophyta</taxon>
        <taxon>Bolidophyceae</taxon>
        <taxon>Parmales</taxon>
        <taxon>Triparmaceae</taxon>
        <taxon>Triparma</taxon>
    </lineage>
</organism>
<dbReference type="AlphaFoldDB" id="A0A9W6Z8Q5"/>
<proteinExistence type="predicted"/>
<keyword evidence="2" id="KW-1185">Reference proteome</keyword>
<reference evidence="2" key="1">
    <citation type="journal article" date="2023" name="Commun. Biol.">
        <title>Genome analysis of Parmales, the sister group of diatoms, reveals the evolutionary specialization of diatoms from phago-mixotrophs to photoautotrophs.</title>
        <authorList>
            <person name="Ban H."/>
            <person name="Sato S."/>
            <person name="Yoshikawa S."/>
            <person name="Yamada K."/>
            <person name="Nakamura Y."/>
            <person name="Ichinomiya M."/>
            <person name="Sato N."/>
            <person name="Blanc-Mathieu R."/>
            <person name="Endo H."/>
            <person name="Kuwata A."/>
            <person name="Ogata H."/>
        </authorList>
    </citation>
    <scope>NUCLEOTIDE SEQUENCE [LARGE SCALE GENOMIC DNA]</scope>
    <source>
        <strain evidence="2">NIES 3700</strain>
    </source>
</reference>
<comment type="caution">
    <text evidence="1">The sequence shown here is derived from an EMBL/GenBank/DDBJ whole genome shotgun (WGS) entry which is preliminary data.</text>
</comment>
<accession>A0A9W6Z8Q5</accession>
<evidence type="ECO:0000313" key="1">
    <source>
        <dbReference type="EMBL" id="GMH46852.1"/>
    </source>
</evidence>
<sequence>MSSSGKVLPKPSRITFLNSSKIVPMQGAASTISTFLNSSKALTFFENYNKDIDFENEKIMLMDNIVQSYSDSDDVMITSALGLNAGMSMKGAIPFKNFSTTFSTMKFLKGFYNSKEGDIYAKSNFTIRGNHSHAAARFANY</sequence>
<evidence type="ECO:0000313" key="2">
    <source>
        <dbReference type="Proteomes" id="UP001165122"/>
    </source>
</evidence>
<dbReference type="Proteomes" id="UP001165122">
    <property type="component" value="Unassembled WGS sequence"/>
</dbReference>
<dbReference type="EMBL" id="BRXW01000350">
    <property type="protein sequence ID" value="GMH46852.1"/>
    <property type="molecule type" value="Genomic_DNA"/>
</dbReference>